<dbReference type="EMBL" id="CP075371">
    <property type="protein sequence ID" value="QVT79653.1"/>
    <property type="molecule type" value="Genomic_DNA"/>
</dbReference>
<reference evidence="1 2" key="1">
    <citation type="submission" date="2021-05" db="EMBL/GenBank/DDBJ databases">
        <title>Complete genome of Nocardioides aquaticus KCTC 9944T isolated from meromictic and hypersaline Ekho Lake, Antarctica.</title>
        <authorList>
            <person name="Hwang K."/>
            <person name="Kim K.M."/>
            <person name="Choe H."/>
        </authorList>
    </citation>
    <scope>NUCLEOTIDE SEQUENCE [LARGE SCALE GENOMIC DNA]</scope>
    <source>
        <strain evidence="1 2">KCTC 9944</strain>
    </source>
</reference>
<sequence>MDEQTARQVASGAPILETSPEALTRFAPDHVGQVLALPRDEGWQLMGVVRSDVSRTERETFEQWARERFYVVAVSGSFGDDGWLDRGDGGWQLTARAVEMPPDPFT</sequence>
<evidence type="ECO:0000313" key="1">
    <source>
        <dbReference type="EMBL" id="QVT79653.1"/>
    </source>
</evidence>
<dbReference type="Proteomes" id="UP000679307">
    <property type="component" value="Chromosome"/>
</dbReference>
<name>A0ABX8ELZ9_9ACTN</name>
<evidence type="ECO:0000313" key="2">
    <source>
        <dbReference type="Proteomes" id="UP000679307"/>
    </source>
</evidence>
<accession>A0ABX8ELZ9</accession>
<dbReference type="RefSeq" id="WP_214059072.1">
    <property type="nucleotide sequence ID" value="NZ_BAAAHS010000102.1"/>
</dbReference>
<protein>
    <recommendedName>
        <fullName evidence="3">DUF2185 domain-containing protein</fullName>
    </recommendedName>
</protein>
<evidence type="ECO:0008006" key="3">
    <source>
        <dbReference type="Google" id="ProtNLM"/>
    </source>
</evidence>
<keyword evidence="2" id="KW-1185">Reference proteome</keyword>
<organism evidence="1 2">
    <name type="scientific">Nocardioides aquaticus</name>
    <dbReference type="NCBI Taxonomy" id="160826"/>
    <lineage>
        <taxon>Bacteria</taxon>
        <taxon>Bacillati</taxon>
        <taxon>Actinomycetota</taxon>
        <taxon>Actinomycetes</taxon>
        <taxon>Propionibacteriales</taxon>
        <taxon>Nocardioidaceae</taxon>
        <taxon>Nocardioides</taxon>
    </lineage>
</organism>
<proteinExistence type="predicted"/>
<gene>
    <name evidence="1" type="ORF">ENKNEFLB_02038</name>
</gene>